<dbReference type="RefSeq" id="WP_165235325.1">
    <property type="nucleotide sequence ID" value="NZ_CP049257.1"/>
</dbReference>
<keyword evidence="1" id="KW-0472">Membrane</keyword>
<dbReference type="PROSITE" id="PS51257">
    <property type="entry name" value="PROKAR_LIPOPROTEIN"/>
    <property type="match status" value="1"/>
</dbReference>
<evidence type="ECO:0000313" key="3">
    <source>
        <dbReference type="Proteomes" id="UP000502996"/>
    </source>
</evidence>
<keyword evidence="1" id="KW-0812">Transmembrane</keyword>
<evidence type="ECO:0000313" key="2">
    <source>
        <dbReference type="EMBL" id="QIG44252.1"/>
    </source>
</evidence>
<dbReference type="Proteomes" id="UP000502996">
    <property type="component" value="Chromosome"/>
</dbReference>
<dbReference type="KEGG" id="nano:G5V58_17060"/>
<organism evidence="2 3">
    <name type="scientific">Nocardioides anomalus</name>
    <dbReference type="NCBI Taxonomy" id="2712223"/>
    <lineage>
        <taxon>Bacteria</taxon>
        <taxon>Bacillati</taxon>
        <taxon>Actinomycetota</taxon>
        <taxon>Actinomycetes</taxon>
        <taxon>Propionibacteriales</taxon>
        <taxon>Nocardioidaceae</taxon>
        <taxon>Nocardioides</taxon>
    </lineage>
</organism>
<name>A0A6G6WG91_9ACTN</name>
<keyword evidence="1" id="KW-1133">Transmembrane helix</keyword>
<accession>A0A6G6WG91</accession>
<evidence type="ECO:0000256" key="1">
    <source>
        <dbReference type="SAM" id="Phobius"/>
    </source>
</evidence>
<dbReference type="EMBL" id="CP049257">
    <property type="protein sequence ID" value="QIG44252.1"/>
    <property type="molecule type" value="Genomic_DNA"/>
</dbReference>
<feature type="transmembrane region" description="Helical" evidence="1">
    <location>
        <begin position="54"/>
        <end position="71"/>
    </location>
</feature>
<keyword evidence="3" id="KW-1185">Reference proteome</keyword>
<dbReference type="AlphaFoldDB" id="A0A6G6WG91"/>
<feature type="transmembrane region" description="Helical" evidence="1">
    <location>
        <begin position="83"/>
        <end position="103"/>
    </location>
</feature>
<gene>
    <name evidence="2" type="ORF">G5V58_17060</name>
</gene>
<reference evidence="2 3" key="1">
    <citation type="submission" date="2020-02" db="EMBL/GenBank/DDBJ databases">
        <title>Full genome sequence of Nocardioides sp. R-3366.</title>
        <authorList>
            <person name="Im W.-T."/>
        </authorList>
    </citation>
    <scope>NUCLEOTIDE SEQUENCE [LARGE SCALE GENOMIC DNA]</scope>
    <source>
        <strain evidence="2 3">R-3366</strain>
    </source>
</reference>
<proteinExistence type="predicted"/>
<sequence length="122" mass="12570">MARARVALLPVAVLVGAACAVATVALYQLWWGLLLAVLATLSAELAVPRGWATRLVFALAFDVVVGLGAVPRGAGDYLVASTASGYGVLVLALVVLLLAIATLPRPGRREFHRPAGGTPTLE</sequence>
<protein>
    <submittedName>
        <fullName evidence="2">Uncharacterized protein</fullName>
    </submittedName>
</protein>